<dbReference type="InterPro" id="IPR039420">
    <property type="entry name" value="WalR-like"/>
</dbReference>
<dbReference type="PROSITE" id="PS50110">
    <property type="entry name" value="RESPONSE_REGULATORY"/>
    <property type="match status" value="1"/>
</dbReference>
<evidence type="ECO:0000313" key="9">
    <source>
        <dbReference type="EMBL" id="TKI04343.1"/>
    </source>
</evidence>
<dbReference type="InterPro" id="IPR016032">
    <property type="entry name" value="Sig_transdc_resp-reg_C-effctor"/>
</dbReference>
<evidence type="ECO:0000256" key="1">
    <source>
        <dbReference type="ARBA" id="ARBA00022553"/>
    </source>
</evidence>
<keyword evidence="10" id="KW-1185">Reference proteome</keyword>
<dbReference type="SMART" id="SM00448">
    <property type="entry name" value="REC"/>
    <property type="match status" value="1"/>
</dbReference>
<dbReference type="InterPro" id="IPR000792">
    <property type="entry name" value="Tscrpt_reg_LuxR_C"/>
</dbReference>
<reference evidence="9 10" key="1">
    <citation type="submission" date="2019-04" db="EMBL/GenBank/DDBJ databases">
        <authorList>
            <person name="Li M."/>
            <person name="Gao C."/>
        </authorList>
    </citation>
    <scope>NUCLEOTIDE SEQUENCE [LARGE SCALE GENOMIC DNA]</scope>
    <source>
        <strain evidence="9 10">BGMRC 2031</strain>
    </source>
</reference>
<sequence length="216" mass="24317">MPNDNCQFIKILIVDDHELIIAGIKSLFRPYAFYRIVGHAGNGLDVSQLCRQTMPDLVILDLGLPGMEGEDVITQLLRRWPSLRVVAHTSRQGEHHAARVFRLGAMAFVAKTSPARRLLEAVDAVCAGRRYIDPVLETRRVDQLMAEQESPSLSLTLRERQVLKQIAEGAGNRDIAARLSISCKTVETHRLNIMRKLDVHKATELILWSHRLGLVE</sequence>
<dbReference type="CDD" id="cd06170">
    <property type="entry name" value="LuxR_C_like"/>
    <property type="match status" value="1"/>
</dbReference>
<evidence type="ECO:0000256" key="2">
    <source>
        <dbReference type="ARBA" id="ARBA00023012"/>
    </source>
</evidence>
<evidence type="ECO:0000313" key="10">
    <source>
        <dbReference type="Proteomes" id="UP000305202"/>
    </source>
</evidence>
<feature type="domain" description="Response regulatory" evidence="8">
    <location>
        <begin position="10"/>
        <end position="126"/>
    </location>
</feature>
<dbReference type="SMART" id="SM00421">
    <property type="entry name" value="HTH_LUXR"/>
    <property type="match status" value="1"/>
</dbReference>
<evidence type="ECO:0000259" key="8">
    <source>
        <dbReference type="PROSITE" id="PS50110"/>
    </source>
</evidence>
<proteinExistence type="predicted"/>
<name>A0ABY2SLK7_9HYPH</name>
<dbReference type="PROSITE" id="PS50043">
    <property type="entry name" value="HTH_LUXR_2"/>
    <property type="match status" value="1"/>
</dbReference>
<keyword evidence="2" id="KW-0902">Two-component regulatory system</keyword>
<keyword evidence="5" id="KW-0804">Transcription</keyword>
<dbReference type="PROSITE" id="PS00622">
    <property type="entry name" value="HTH_LUXR_1"/>
    <property type="match status" value="1"/>
</dbReference>
<dbReference type="SUPFAM" id="SSF46894">
    <property type="entry name" value="C-terminal effector domain of the bipartite response regulators"/>
    <property type="match status" value="1"/>
</dbReference>
<dbReference type="NCBIfam" id="NF011896">
    <property type="entry name" value="PRK15369.1"/>
    <property type="match status" value="1"/>
</dbReference>
<gene>
    <name evidence="9" type="ORF">FCN80_18570</name>
</gene>
<keyword evidence="1 6" id="KW-0597">Phosphoprotein</keyword>
<dbReference type="SUPFAM" id="SSF52172">
    <property type="entry name" value="CheY-like"/>
    <property type="match status" value="1"/>
</dbReference>
<keyword evidence="4" id="KW-0238">DNA-binding</keyword>
<dbReference type="PRINTS" id="PR00038">
    <property type="entry name" value="HTHLUXR"/>
</dbReference>
<dbReference type="Proteomes" id="UP000305202">
    <property type="component" value="Unassembled WGS sequence"/>
</dbReference>
<evidence type="ECO:0000259" key="7">
    <source>
        <dbReference type="PROSITE" id="PS50043"/>
    </source>
</evidence>
<dbReference type="InterPro" id="IPR011006">
    <property type="entry name" value="CheY-like_superfamily"/>
</dbReference>
<evidence type="ECO:0000256" key="3">
    <source>
        <dbReference type="ARBA" id="ARBA00023015"/>
    </source>
</evidence>
<evidence type="ECO:0000256" key="6">
    <source>
        <dbReference type="PROSITE-ProRule" id="PRU00169"/>
    </source>
</evidence>
<dbReference type="PANTHER" id="PTHR43214">
    <property type="entry name" value="TWO-COMPONENT RESPONSE REGULATOR"/>
    <property type="match status" value="1"/>
</dbReference>
<dbReference type="InterPro" id="IPR001789">
    <property type="entry name" value="Sig_transdc_resp-reg_receiver"/>
</dbReference>
<dbReference type="RefSeq" id="WP_136991658.1">
    <property type="nucleotide sequence ID" value="NZ_SZPQ01000030.1"/>
</dbReference>
<dbReference type="Pfam" id="PF00072">
    <property type="entry name" value="Response_reg"/>
    <property type="match status" value="1"/>
</dbReference>
<dbReference type="PANTHER" id="PTHR43214:SF3">
    <property type="entry name" value="RESPONSE REGULATOR UVRY"/>
    <property type="match status" value="1"/>
</dbReference>
<feature type="domain" description="HTH luxR-type" evidence="7">
    <location>
        <begin position="148"/>
        <end position="213"/>
    </location>
</feature>
<feature type="modified residue" description="4-aspartylphosphate" evidence="6">
    <location>
        <position position="61"/>
    </location>
</feature>
<dbReference type="CDD" id="cd17535">
    <property type="entry name" value="REC_NarL-like"/>
    <property type="match status" value="1"/>
</dbReference>
<comment type="caution">
    <text evidence="9">The sequence shown here is derived from an EMBL/GenBank/DDBJ whole genome shotgun (WGS) entry which is preliminary data.</text>
</comment>
<evidence type="ECO:0000256" key="4">
    <source>
        <dbReference type="ARBA" id="ARBA00023125"/>
    </source>
</evidence>
<dbReference type="EMBL" id="SZPQ01000030">
    <property type="protein sequence ID" value="TKI04343.1"/>
    <property type="molecule type" value="Genomic_DNA"/>
</dbReference>
<dbReference type="Pfam" id="PF00196">
    <property type="entry name" value="GerE"/>
    <property type="match status" value="1"/>
</dbReference>
<evidence type="ECO:0000256" key="5">
    <source>
        <dbReference type="ARBA" id="ARBA00023163"/>
    </source>
</evidence>
<accession>A0ABY2SLK7</accession>
<keyword evidence="3" id="KW-0805">Transcription regulation</keyword>
<dbReference type="Gene3D" id="3.40.50.2300">
    <property type="match status" value="1"/>
</dbReference>
<protein>
    <submittedName>
        <fullName evidence="9">Two component system response regulator</fullName>
    </submittedName>
</protein>
<dbReference type="InterPro" id="IPR058245">
    <property type="entry name" value="NreC/VraR/RcsB-like_REC"/>
</dbReference>
<organism evidence="9 10">
    <name type="scientific">Martelella alba</name>
    <dbReference type="NCBI Taxonomy" id="2590451"/>
    <lineage>
        <taxon>Bacteria</taxon>
        <taxon>Pseudomonadati</taxon>
        <taxon>Pseudomonadota</taxon>
        <taxon>Alphaproteobacteria</taxon>
        <taxon>Hyphomicrobiales</taxon>
        <taxon>Aurantimonadaceae</taxon>
        <taxon>Martelella</taxon>
    </lineage>
</organism>